<evidence type="ECO:0000256" key="1">
    <source>
        <dbReference type="SAM" id="MobiDB-lite"/>
    </source>
</evidence>
<accession>A0A3N4MJ63</accession>
<feature type="region of interest" description="Disordered" evidence="1">
    <location>
        <begin position="52"/>
        <end position="85"/>
    </location>
</feature>
<keyword evidence="3" id="KW-1185">Reference proteome</keyword>
<sequence length="192" mass="20810">MELVSNVPVGRATRPALKSWFDWLKEGKPTSGGYTADPVLVGANGVHIPTTVGNKGNIPDNVSASVGNRNESGKPTGSSIPVPEPVKVKFGDNEVTYKSNSKHTPGKAGWNPKAGKEPKNSLELFKESSPISSSTTVRFTQDKDGNIHRFSRDPNNQWHWNGGTADKNNPLILDNKVKSELKNLGWKGKVLK</sequence>
<evidence type="ECO:0000313" key="2">
    <source>
        <dbReference type="EMBL" id="RPD83085.1"/>
    </source>
</evidence>
<protein>
    <recommendedName>
        <fullName evidence="4">Adhesin</fullName>
    </recommendedName>
</protein>
<dbReference type="OrthoDB" id="8607366at2"/>
<feature type="region of interest" description="Disordered" evidence="1">
    <location>
        <begin position="145"/>
        <end position="166"/>
    </location>
</feature>
<gene>
    <name evidence="2" type="ORF">EGK74_13565</name>
</gene>
<name>A0A3N4MJ63_9NEIS</name>
<comment type="caution">
    <text evidence="2">The sequence shown here is derived from an EMBL/GenBank/DDBJ whole genome shotgun (WGS) entry which is preliminary data.</text>
</comment>
<evidence type="ECO:0008006" key="4">
    <source>
        <dbReference type="Google" id="ProtNLM"/>
    </source>
</evidence>
<evidence type="ECO:0000313" key="3">
    <source>
        <dbReference type="Proteomes" id="UP000272412"/>
    </source>
</evidence>
<feature type="region of interest" description="Disordered" evidence="1">
    <location>
        <begin position="97"/>
        <end position="118"/>
    </location>
</feature>
<dbReference type="AlphaFoldDB" id="A0A3N4MJ63"/>
<organism evidence="2 3">
    <name type="scientific">Neisseria weixii</name>
    <dbReference type="NCBI Taxonomy" id="1853276"/>
    <lineage>
        <taxon>Bacteria</taxon>
        <taxon>Pseudomonadati</taxon>
        <taxon>Pseudomonadota</taxon>
        <taxon>Betaproteobacteria</taxon>
        <taxon>Neisseriales</taxon>
        <taxon>Neisseriaceae</taxon>
        <taxon>Neisseria</taxon>
    </lineage>
</organism>
<reference evidence="2 3" key="1">
    <citation type="submission" date="2018-11" db="EMBL/GenBank/DDBJ databases">
        <title>Neisseria weixii sp. nov. isolated from the rectal contents of plateau pika (Ochotona cruzoniae).</title>
        <authorList>
            <person name="Zhang G."/>
        </authorList>
    </citation>
    <scope>NUCLEOTIDE SEQUENCE [LARGE SCALE GENOMIC DNA]</scope>
    <source>
        <strain evidence="2 3">10009</strain>
    </source>
</reference>
<dbReference type="Proteomes" id="UP000272412">
    <property type="component" value="Unassembled WGS sequence"/>
</dbReference>
<feature type="compositionally biased region" description="Polar residues" evidence="1">
    <location>
        <begin position="60"/>
        <end position="79"/>
    </location>
</feature>
<dbReference type="RefSeq" id="WP_123805068.1">
    <property type="nucleotide sequence ID" value="NZ_RPFL01000082.1"/>
</dbReference>
<proteinExistence type="predicted"/>
<dbReference type="EMBL" id="RPFL01000082">
    <property type="protein sequence ID" value="RPD83085.1"/>
    <property type="molecule type" value="Genomic_DNA"/>
</dbReference>